<evidence type="ECO:0000256" key="1">
    <source>
        <dbReference type="SAM" id="MobiDB-lite"/>
    </source>
</evidence>
<feature type="domain" description="Filamentous haemagglutinin FhaB/tRNA nuclease CdiA-like TPS" evidence="2">
    <location>
        <begin position="41"/>
        <end position="155"/>
    </location>
</feature>
<dbReference type="RefSeq" id="WP_190837228.1">
    <property type="nucleotide sequence ID" value="NZ_CAWPPI010000119.1"/>
</dbReference>
<proteinExistence type="predicted"/>
<dbReference type="InterPro" id="IPR012334">
    <property type="entry name" value="Pectin_lyas_fold"/>
</dbReference>
<protein>
    <submittedName>
        <fullName evidence="3">Filamentous hemagglutinin N-terminal domain-containing protein</fullName>
    </submittedName>
</protein>
<feature type="compositionally biased region" description="Polar residues" evidence="1">
    <location>
        <begin position="1478"/>
        <end position="1491"/>
    </location>
</feature>
<dbReference type="SUPFAM" id="SSF51126">
    <property type="entry name" value="Pectin lyase-like"/>
    <property type="match status" value="7"/>
</dbReference>
<comment type="caution">
    <text evidence="3">The sequence shown here is derived from an EMBL/GenBank/DDBJ whole genome shotgun (WGS) entry which is preliminary data.</text>
</comment>
<evidence type="ECO:0000313" key="4">
    <source>
        <dbReference type="Proteomes" id="UP000629098"/>
    </source>
</evidence>
<feature type="region of interest" description="Disordered" evidence="1">
    <location>
        <begin position="1478"/>
        <end position="1505"/>
    </location>
</feature>
<dbReference type="InterPro" id="IPR008638">
    <property type="entry name" value="FhaB/CdiA-like_TPS"/>
</dbReference>
<keyword evidence="4" id="KW-1185">Reference proteome</keyword>
<sequence length="1575" mass="157277">MSGDVRIKGWLFELGIVGGAIAFSVNCALAQSNIVPDNTLGAENSTVTPNFNGEPIEVINGGTQRGQNLFHSFREFNVSAGRGAYFFSPSANIQNILARVTGGDRSEILGTLGTFGNSNPNLFLINPNGIIFGRNASLDVGGSFVATTANAIGFGNQGFFNATNPNTPELLTVNPSAFLFNQIAAASIQNNSVAPAGLDPTERVSASGLRVRDGRSLVLVGGNISMDGGRLNAFGGRVELGGVSGAGTVELGNNLNLNFSDGVERSDVSLINGAGINVIAGNGGSIAVNARNIDILGESRLLGGIGSGLGSSDSQAGNITLNATSTIRAGQGGRIQSIVEANGAGNAGNLDITTDSLIFTDGTQLVANVFGQGNAGNVTIRARDISLDGIDRNGFLSGVFTALEQGAVGRAGNISITTESLSANNGALIFASTLGQGNAGNITIDAKTIFLNGSSNGISSGVDSTVYGNAVGQAGNISITTGSLSITNGARLNTSTFGIGNVGNIKINARNAISLAGVGSNGSLSGIFNNVSLGAVGQAGNISLTSESLSASNGAQISASTFGQGNAGNVTIDANTISLNGVSSNGFSSGVYSSVGSDAIGNAGNISITTGLLSLTDGAPIYANTLGRGNAGNINVKADTISLDGIGRNGFPSGVFSSVEQGASGKGGNINITTGALALKNGARLNTSTFGQGDTGSITVKATHTISFDGVGSNGSLSGIFNNVSPGAVGEGGNISLTSETLSASNGAQIIASTFGQGNAGNITIDARDSISLRGVSSNGLFPSGVFSSVEDRQAVGKGGNISITTGSLSVTDGATLSASTIGRGDTGNINILARDNILLNGVGGNEFRSGVFNDVRSGGRGNAGNISLTTKSLSATNGARLSSITDGLGNAGNVTIDSSDIAFFDGNDTGVFSNVRNRGNGGNITITTGTLSVKNEAQLSASTFFIGNAGNINIDARNRVSIDGINTGVFSQVGARAEGRGGNVTITTGTLSVSDRAQLSATTVGRGNAGDVAINAHGVYLDGANSVVASAVERLGDRIGEGKGGNVTVTTGSLSVTNGARLIASTNAKGDAGNVTINADNLVSFDGVGSDGRSSQAITGVLSGGEGNAGDITINSGSLFITNGARLVTIAQENGSAGSVTVNARDRVSLSGISRNDRSSSISSNLASGVVGKAGDITITTGSFSATDGAFLNVSTNGKGNAGSVTINAGNTVAFNGQAYAESIVGEGAEGNAGGITISTGSLSITNRAILTTTTAGQGNAGSVRIDASDRILLSGNETGIFSRVRPEAVGTAGNITIATGSLFVTDEAQLSTSNIGQGQAGDIAVTAGSVRLDNKGTIQATTLSGNGGNLNLNVQDLLLLRRGSQISTTAGTAQAGGDGGKITINSPFIVAVPKEDSNISANAFDGNGGNVNITASGIYGIQSRPRPTSLSDITASSERGVAGTVELNTPEVDPNRGLIQLPTNLVDATQQISTACTPGSRQRKGSFTATGRGGIAPSPSEPLMSDAVLTPWVTLFDETRGEIKQNAVNVNPSNQIVEAQGWVRDANGDVVLVASVPSVIPQNPWFTPASCSD</sequence>
<accession>A0A8J6Y234</accession>
<reference evidence="3" key="1">
    <citation type="submission" date="2020-09" db="EMBL/GenBank/DDBJ databases">
        <title>Iningainema tapete sp. nov. (Scytonemataceae, Cyanobacteria) from greenhouses in central Florida (USA) produces two types of nodularin with biosynthetic potential for microcystin-LR and anabaenopeptins.</title>
        <authorList>
            <person name="Berthold D.E."/>
            <person name="Lefler F.W."/>
            <person name="Huang I.-S."/>
            <person name="Abdulla H."/>
            <person name="Zimba P.V."/>
            <person name="Laughinghouse H.D. IV."/>
        </authorList>
    </citation>
    <scope>NUCLEOTIDE SEQUENCE</scope>
    <source>
        <strain evidence="3">BLCCT55</strain>
    </source>
</reference>
<evidence type="ECO:0000313" key="3">
    <source>
        <dbReference type="EMBL" id="MBD2778018.1"/>
    </source>
</evidence>
<dbReference type="InterPro" id="IPR011050">
    <property type="entry name" value="Pectin_lyase_fold/virulence"/>
</dbReference>
<dbReference type="Pfam" id="PF05860">
    <property type="entry name" value="TPS"/>
    <property type="match status" value="1"/>
</dbReference>
<dbReference type="NCBIfam" id="TIGR01901">
    <property type="entry name" value="adhes_NPXG"/>
    <property type="match status" value="1"/>
</dbReference>
<dbReference type="SMART" id="SM00912">
    <property type="entry name" value="Haemagg_act"/>
    <property type="match status" value="1"/>
</dbReference>
<gene>
    <name evidence="3" type="ORF">ICL16_39755</name>
</gene>
<name>A0A8J6Y234_9CYAN</name>
<dbReference type="Proteomes" id="UP000629098">
    <property type="component" value="Unassembled WGS sequence"/>
</dbReference>
<dbReference type="EMBL" id="JACXAE010000119">
    <property type="protein sequence ID" value="MBD2778018.1"/>
    <property type="molecule type" value="Genomic_DNA"/>
</dbReference>
<evidence type="ECO:0000259" key="2">
    <source>
        <dbReference type="SMART" id="SM00912"/>
    </source>
</evidence>
<organism evidence="3 4">
    <name type="scientific">Iningainema tapete BLCC-T55</name>
    <dbReference type="NCBI Taxonomy" id="2748662"/>
    <lineage>
        <taxon>Bacteria</taxon>
        <taxon>Bacillati</taxon>
        <taxon>Cyanobacteriota</taxon>
        <taxon>Cyanophyceae</taxon>
        <taxon>Nostocales</taxon>
        <taxon>Scytonemataceae</taxon>
        <taxon>Iningainema tapete</taxon>
    </lineage>
</organism>
<dbReference type="Gene3D" id="2.160.20.10">
    <property type="entry name" value="Single-stranded right-handed beta-helix, Pectin lyase-like"/>
    <property type="match status" value="4"/>
</dbReference>